<sequence>MLRPFFDHRTVLKNPNSLWIPTKLFLFKLPL</sequence>
<accession>A0A8S5S0U5</accession>
<reference evidence="1" key="1">
    <citation type="journal article" date="2021" name="Proc. Natl. Acad. Sci. U.S.A.">
        <title>A Catalog of Tens of Thousands of Viruses from Human Metagenomes Reveals Hidden Associations with Chronic Diseases.</title>
        <authorList>
            <person name="Tisza M.J."/>
            <person name="Buck C.B."/>
        </authorList>
    </citation>
    <scope>NUCLEOTIDE SEQUENCE</scope>
    <source>
        <strain evidence="1">Ct8Lf7</strain>
    </source>
</reference>
<organism evidence="1">
    <name type="scientific">Podoviridae sp. ct8Lf7</name>
    <dbReference type="NCBI Taxonomy" id="2827723"/>
    <lineage>
        <taxon>Viruses</taxon>
        <taxon>Duplodnaviria</taxon>
        <taxon>Heunggongvirae</taxon>
        <taxon>Uroviricota</taxon>
        <taxon>Caudoviricetes</taxon>
    </lineage>
</organism>
<dbReference type="EMBL" id="BK032511">
    <property type="protein sequence ID" value="DAF44606.1"/>
    <property type="molecule type" value="Genomic_DNA"/>
</dbReference>
<name>A0A8S5S0U5_9CAUD</name>
<proteinExistence type="predicted"/>
<protein>
    <submittedName>
        <fullName evidence="1">Uncharacterized protein</fullName>
    </submittedName>
</protein>
<evidence type="ECO:0000313" key="1">
    <source>
        <dbReference type="EMBL" id="DAF44606.1"/>
    </source>
</evidence>